<proteinExistence type="predicted"/>
<dbReference type="Proteomes" id="UP001138686">
    <property type="component" value="Unassembled WGS sequence"/>
</dbReference>
<dbReference type="InterPro" id="IPR004263">
    <property type="entry name" value="Exostosin"/>
</dbReference>
<protein>
    <submittedName>
        <fullName evidence="2">Glycosyltransferase family 47 protein</fullName>
    </submittedName>
</protein>
<evidence type="ECO:0000313" key="2">
    <source>
        <dbReference type="EMBL" id="MBW2937704.1"/>
    </source>
</evidence>
<dbReference type="PANTHER" id="PTHR11062:SF73">
    <property type="entry name" value="EXOSTOSIN-LIKE 3"/>
    <property type="match status" value="1"/>
</dbReference>
<evidence type="ECO:0000313" key="3">
    <source>
        <dbReference type="Proteomes" id="UP001138686"/>
    </source>
</evidence>
<evidence type="ECO:0000259" key="1">
    <source>
        <dbReference type="Pfam" id="PF03016"/>
    </source>
</evidence>
<dbReference type="RefSeq" id="WP_219052119.1">
    <property type="nucleotide sequence ID" value="NZ_JAHWDP010000002.1"/>
</dbReference>
<dbReference type="EMBL" id="JAHWDP010000002">
    <property type="protein sequence ID" value="MBW2937704.1"/>
    <property type="molecule type" value="Genomic_DNA"/>
</dbReference>
<dbReference type="AlphaFoldDB" id="A0A9X1FNE2"/>
<dbReference type="InterPro" id="IPR040911">
    <property type="entry name" value="Exostosin_GT47"/>
</dbReference>
<dbReference type="PANTHER" id="PTHR11062">
    <property type="entry name" value="EXOSTOSIN HEPARAN SULFATE GLYCOSYLTRANSFERASE -RELATED"/>
    <property type="match status" value="1"/>
</dbReference>
<sequence length="345" mass="40436">MIKLFYDKQLRIEAEKFQLFPLLEVLEMANSPLKSIYQIVDNMEDCDFGIIPMNVQFLYLQKKKREVEDFIEKCQFHGKKVLVFSGGDFGLTIKSPQVITVRLGGFHSRLDNNTHIMPPFIKDPYLILGKKFHSLEKPLKPSLGFVGHANGSILKFCKEYILHVKGAFNKLVKKDVTDKQFFYPSSLRRYVYLKNLLKSPEIVCNFIFRKQYRAGVKTASEKEKTTHEFYKNINENLYTFCSRGTGNFSVRFYETLAMGRIPVVIDTDCRLPFYKTINWDSCCIRISEGEINKMEEKIIAFHTHNPPEKILSIQQQNRMIWEKYLTKDVYFKELALKLENIKNTV</sequence>
<keyword evidence="3" id="KW-1185">Reference proteome</keyword>
<dbReference type="Pfam" id="PF03016">
    <property type="entry name" value="Exostosin_GT47"/>
    <property type="match status" value="1"/>
</dbReference>
<organism evidence="2 3">
    <name type="scientific">Halomarinibacterium sedimenti</name>
    <dbReference type="NCBI Taxonomy" id="2857106"/>
    <lineage>
        <taxon>Bacteria</taxon>
        <taxon>Pseudomonadati</taxon>
        <taxon>Bacteroidota</taxon>
        <taxon>Flavobacteriia</taxon>
        <taxon>Flavobacteriales</taxon>
        <taxon>Flavobacteriaceae</taxon>
        <taxon>Halomarinibacterium</taxon>
    </lineage>
</organism>
<name>A0A9X1FNE2_9FLAO</name>
<feature type="domain" description="Exostosin GT47" evidence="1">
    <location>
        <begin position="223"/>
        <end position="293"/>
    </location>
</feature>
<dbReference type="GO" id="GO:0016757">
    <property type="term" value="F:glycosyltransferase activity"/>
    <property type="evidence" value="ECO:0007669"/>
    <property type="project" value="InterPro"/>
</dbReference>
<comment type="caution">
    <text evidence="2">The sequence shown here is derived from an EMBL/GenBank/DDBJ whole genome shotgun (WGS) entry which is preliminary data.</text>
</comment>
<reference evidence="2" key="1">
    <citation type="submission" date="2021-07" db="EMBL/GenBank/DDBJ databases">
        <title>Aureisphaera sp. CAU 1614 isolated from sea sediment.</title>
        <authorList>
            <person name="Kim W."/>
        </authorList>
    </citation>
    <scope>NUCLEOTIDE SEQUENCE</scope>
    <source>
        <strain evidence="2">CAU 1614</strain>
    </source>
</reference>
<gene>
    <name evidence="2" type="ORF">KXJ69_06270</name>
</gene>
<accession>A0A9X1FNE2</accession>